<feature type="transmembrane region" description="Helical" evidence="8">
    <location>
        <begin position="470"/>
        <end position="492"/>
    </location>
</feature>
<sequence>MNLFHYYVVFSKAILFISGLIFSYKLVDLTLFSILITHLTQWKQYTLPKAVLIVNLQEGAYAILQLLFVFLADTYTGHFMIVMCSTPSYTIGLLLCCVAARYDLISIFYAGLVIITFSKAALQVTLGAFLDDQLLRAEENAGVTTTTEENAERAYARSNFWQVLVTILAVVVAIAVSSKIRSFVTLTIILTTLMGVAFCWFLLGIKLYSRNGPTGSDLLLDIVHVIFTAAVIPKNVGSYPHENMQMIPPYVPWLRWLDKAAMVVTQDQAESKRSDNNTTCTVEQVKRVKSLLMMLPMWTTFLTYSLVSALGSTFFLEQVIYINASASTPILFNILRIFTKSVVAVTSNYILEKLQVVRHQKSSMLVRIGIGMLFCVFCCLTACINARHYTTIFRLIPQFILLGVMEGLSTNGLENLFNSQVSQSTTRYGPPFEECVQGTGKLLNIVCVLILTKWHIWIKDDISTSQLDRYYAMLAISSSLNMLIYCFVAYWYCDAEFLPDGCEVDIEMEIETSQETTSSSSENQDNPLMSSGAQSFLSRSSSGIQRRVNSLQRQ</sequence>
<feature type="transmembrane region" description="Helical" evidence="8">
    <location>
        <begin position="47"/>
        <end position="72"/>
    </location>
</feature>
<evidence type="ECO:0008006" key="11">
    <source>
        <dbReference type="Google" id="ProtNLM"/>
    </source>
</evidence>
<keyword evidence="10" id="KW-1185">Reference proteome</keyword>
<comment type="similarity">
    <text evidence="6">Belongs to the major facilitator superfamily. Phosphate:H(+) symporter (TC 2.A.1.9) family.</text>
</comment>
<proteinExistence type="inferred from homology"/>
<feature type="compositionally biased region" description="Low complexity" evidence="7">
    <location>
        <begin position="513"/>
        <end position="522"/>
    </location>
</feature>
<evidence type="ECO:0000256" key="8">
    <source>
        <dbReference type="SAM" id="Phobius"/>
    </source>
</evidence>
<name>A0ABD3CRI4_9LAMI</name>
<feature type="transmembrane region" description="Helical" evidence="8">
    <location>
        <begin position="6"/>
        <end position="27"/>
    </location>
</feature>
<evidence type="ECO:0000256" key="5">
    <source>
        <dbReference type="ARBA" id="ARBA00023136"/>
    </source>
</evidence>
<reference evidence="10" key="1">
    <citation type="journal article" date="2024" name="IScience">
        <title>Strigolactones Initiate the Formation of Haustorium-like Structures in Castilleja.</title>
        <authorList>
            <person name="Buerger M."/>
            <person name="Peterson D."/>
            <person name="Chory J."/>
        </authorList>
    </citation>
    <scope>NUCLEOTIDE SEQUENCE [LARGE SCALE GENOMIC DNA]</scope>
</reference>
<feature type="transmembrane region" description="Helical" evidence="8">
    <location>
        <begin position="291"/>
        <end position="310"/>
    </location>
</feature>
<dbReference type="Gene3D" id="1.20.1250.20">
    <property type="entry name" value="MFS general substrate transporter like domains"/>
    <property type="match status" value="1"/>
</dbReference>
<feature type="transmembrane region" description="Helical" evidence="8">
    <location>
        <begin position="78"/>
        <end position="100"/>
    </location>
</feature>
<dbReference type="AlphaFoldDB" id="A0ABD3CRI4"/>
<evidence type="ECO:0000256" key="7">
    <source>
        <dbReference type="SAM" id="MobiDB-lite"/>
    </source>
</evidence>
<dbReference type="InterPro" id="IPR000109">
    <property type="entry name" value="POT_fam"/>
</dbReference>
<evidence type="ECO:0000256" key="6">
    <source>
        <dbReference type="ARBA" id="ARBA00044504"/>
    </source>
</evidence>
<comment type="subcellular location">
    <subcellularLocation>
        <location evidence="1">Membrane</location>
        <topology evidence="1">Multi-pass membrane protein</topology>
    </subcellularLocation>
</comment>
<dbReference type="GO" id="GO:0016020">
    <property type="term" value="C:membrane"/>
    <property type="evidence" value="ECO:0007669"/>
    <property type="project" value="UniProtKB-SubCell"/>
</dbReference>
<feature type="compositionally biased region" description="Polar residues" evidence="7">
    <location>
        <begin position="523"/>
        <end position="554"/>
    </location>
</feature>
<dbReference type="EMBL" id="JAVIJP010000032">
    <property type="protein sequence ID" value="KAL3631729.1"/>
    <property type="molecule type" value="Genomic_DNA"/>
</dbReference>
<evidence type="ECO:0000256" key="2">
    <source>
        <dbReference type="ARBA" id="ARBA00005982"/>
    </source>
</evidence>
<keyword evidence="3 8" id="KW-0812">Transmembrane</keyword>
<dbReference type="PANTHER" id="PTHR11654">
    <property type="entry name" value="OLIGOPEPTIDE TRANSPORTER-RELATED"/>
    <property type="match status" value="1"/>
</dbReference>
<protein>
    <recommendedName>
        <fullName evidence="11">Solute carrier family 40 protein</fullName>
    </recommendedName>
</protein>
<feature type="transmembrane region" description="Helical" evidence="8">
    <location>
        <begin position="364"/>
        <end position="387"/>
    </location>
</feature>
<keyword evidence="4 8" id="KW-1133">Transmembrane helix</keyword>
<evidence type="ECO:0000313" key="9">
    <source>
        <dbReference type="EMBL" id="KAL3631729.1"/>
    </source>
</evidence>
<gene>
    <name evidence="9" type="ORF">CASFOL_024713</name>
</gene>
<evidence type="ECO:0000256" key="4">
    <source>
        <dbReference type="ARBA" id="ARBA00022989"/>
    </source>
</evidence>
<dbReference type="SUPFAM" id="SSF103473">
    <property type="entry name" value="MFS general substrate transporter"/>
    <property type="match status" value="1"/>
</dbReference>
<evidence type="ECO:0000256" key="3">
    <source>
        <dbReference type="ARBA" id="ARBA00022692"/>
    </source>
</evidence>
<feature type="region of interest" description="Disordered" evidence="7">
    <location>
        <begin position="512"/>
        <end position="554"/>
    </location>
</feature>
<feature type="transmembrane region" description="Helical" evidence="8">
    <location>
        <begin position="183"/>
        <end position="203"/>
    </location>
</feature>
<keyword evidence="5 8" id="KW-0472">Membrane</keyword>
<comment type="similarity">
    <text evidence="2">Belongs to the major facilitator superfamily. Proton-dependent oligopeptide transporter (POT/PTR) (TC 2.A.17) family.</text>
</comment>
<dbReference type="Proteomes" id="UP001632038">
    <property type="component" value="Unassembled WGS sequence"/>
</dbReference>
<dbReference type="Pfam" id="PF00854">
    <property type="entry name" value="PTR2"/>
    <property type="match status" value="1"/>
</dbReference>
<evidence type="ECO:0000313" key="10">
    <source>
        <dbReference type="Proteomes" id="UP001632038"/>
    </source>
</evidence>
<feature type="transmembrane region" description="Helical" evidence="8">
    <location>
        <begin position="330"/>
        <end position="352"/>
    </location>
</feature>
<accession>A0ABD3CRI4</accession>
<comment type="caution">
    <text evidence="9">The sequence shown here is derived from an EMBL/GenBank/DDBJ whole genome shotgun (WGS) entry which is preliminary data.</text>
</comment>
<feature type="transmembrane region" description="Helical" evidence="8">
    <location>
        <begin position="159"/>
        <end position="176"/>
    </location>
</feature>
<evidence type="ECO:0000256" key="1">
    <source>
        <dbReference type="ARBA" id="ARBA00004141"/>
    </source>
</evidence>
<feature type="transmembrane region" description="Helical" evidence="8">
    <location>
        <begin position="107"/>
        <end position="130"/>
    </location>
</feature>
<dbReference type="InterPro" id="IPR036259">
    <property type="entry name" value="MFS_trans_sf"/>
</dbReference>
<organism evidence="9 10">
    <name type="scientific">Castilleja foliolosa</name>
    <dbReference type="NCBI Taxonomy" id="1961234"/>
    <lineage>
        <taxon>Eukaryota</taxon>
        <taxon>Viridiplantae</taxon>
        <taxon>Streptophyta</taxon>
        <taxon>Embryophyta</taxon>
        <taxon>Tracheophyta</taxon>
        <taxon>Spermatophyta</taxon>
        <taxon>Magnoliopsida</taxon>
        <taxon>eudicotyledons</taxon>
        <taxon>Gunneridae</taxon>
        <taxon>Pentapetalae</taxon>
        <taxon>asterids</taxon>
        <taxon>lamiids</taxon>
        <taxon>Lamiales</taxon>
        <taxon>Orobanchaceae</taxon>
        <taxon>Pedicularideae</taxon>
        <taxon>Castillejinae</taxon>
        <taxon>Castilleja</taxon>
    </lineage>
</organism>